<dbReference type="InterPro" id="IPR009057">
    <property type="entry name" value="Homeodomain-like_sf"/>
</dbReference>
<dbReference type="Gene3D" id="1.10.357.10">
    <property type="entry name" value="Tetracycline Repressor, domain 2"/>
    <property type="match status" value="1"/>
</dbReference>
<evidence type="ECO:0000256" key="2">
    <source>
        <dbReference type="ARBA" id="ARBA00023125"/>
    </source>
</evidence>
<dbReference type="PANTHER" id="PTHR30055">
    <property type="entry name" value="HTH-TYPE TRANSCRIPTIONAL REGULATOR RUTR"/>
    <property type="match status" value="1"/>
</dbReference>
<feature type="DNA-binding region" description="H-T-H motif" evidence="4">
    <location>
        <begin position="28"/>
        <end position="47"/>
    </location>
</feature>
<keyword evidence="7" id="KW-1185">Reference proteome</keyword>
<dbReference type="PROSITE" id="PS50977">
    <property type="entry name" value="HTH_TETR_2"/>
    <property type="match status" value="1"/>
</dbReference>
<organism evidence="6 7">
    <name type="scientific">Mycobacterium spongiae</name>
    <dbReference type="NCBI Taxonomy" id="886343"/>
    <lineage>
        <taxon>Bacteria</taxon>
        <taxon>Bacillati</taxon>
        <taxon>Actinomycetota</taxon>
        <taxon>Actinomycetes</taxon>
        <taxon>Mycobacteriales</taxon>
        <taxon>Mycobacteriaceae</taxon>
        <taxon>Mycobacterium</taxon>
    </lineage>
</organism>
<protein>
    <submittedName>
        <fullName evidence="6">TetR family transcriptional regulator</fullName>
    </submittedName>
</protein>
<dbReference type="InterPro" id="IPR001647">
    <property type="entry name" value="HTH_TetR"/>
</dbReference>
<dbReference type="InterPro" id="IPR036271">
    <property type="entry name" value="Tet_transcr_reg_TetR-rel_C_sf"/>
</dbReference>
<dbReference type="KEGG" id="mspg:F6B93_12205"/>
<evidence type="ECO:0000259" key="5">
    <source>
        <dbReference type="PROSITE" id="PS50977"/>
    </source>
</evidence>
<evidence type="ECO:0000256" key="1">
    <source>
        <dbReference type="ARBA" id="ARBA00023015"/>
    </source>
</evidence>
<keyword evidence="2 4" id="KW-0238">DNA-binding</keyword>
<dbReference type="Proteomes" id="UP000682202">
    <property type="component" value="Chromosome"/>
</dbReference>
<evidence type="ECO:0000313" key="6">
    <source>
        <dbReference type="EMBL" id="QUR69771.1"/>
    </source>
</evidence>
<keyword evidence="3" id="KW-0804">Transcription</keyword>
<dbReference type="Pfam" id="PF00440">
    <property type="entry name" value="TetR_N"/>
    <property type="match status" value="1"/>
</dbReference>
<dbReference type="Pfam" id="PF17940">
    <property type="entry name" value="TetR_C_31"/>
    <property type="match status" value="1"/>
</dbReference>
<evidence type="ECO:0000313" key="7">
    <source>
        <dbReference type="Proteomes" id="UP000682202"/>
    </source>
</evidence>
<dbReference type="InterPro" id="IPR050109">
    <property type="entry name" value="HTH-type_TetR-like_transc_reg"/>
</dbReference>
<reference evidence="6" key="1">
    <citation type="submission" date="2019-12" db="EMBL/GenBank/DDBJ databases">
        <title>Mycobacterium spongiae sp. nov.</title>
        <authorList>
            <person name="Stinear T."/>
        </authorList>
    </citation>
    <scope>NUCLEOTIDE SEQUENCE</scope>
    <source>
        <strain evidence="6">FSD4b-SM</strain>
    </source>
</reference>
<dbReference type="InterPro" id="IPR041583">
    <property type="entry name" value="TetR_C_31"/>
</dbReference>
<proteinExistence type="predicted"/>
<keyword evidence="1" id="KW-0805">Transcription regulation</keyword>
<dbReference type="AlphaFoldDB" id="A0A975K1Q6"/>
<feature type="domain" description="HTH tetR-type" evidence="5">
    <location>
        <begin position="5"/>
        <end position="65"/>
    </location>
</feature>
<accession>A0A975K1Q6</accession>
<sequence>MERGNEVRQRLTSAAVELIPERGWTAVSTRILAERAGVTPSVVHYHYSSLQALLREAVIGAMRQRVNDINTLVEIAATATDLIDVLLKSSDRHSGDDPTARLFVEAYLAASRDAQLRHEMACELADLREAFARRLLECGVPAHGDTAAILLAALDGALLHRGLGIGPDAKPAAAILHRLVAPDDTLSTAGHEGTRREMS</sequence>
<name>A0A975K1Q6_9MYCO</name>
<dbReference type="GO" id="GO:0003700">
    <property type="term" value="F:DNA-binding transcription factor activity"/>
    <property type="evidence" value="ECO:0007669"/>
    <property type="project" value="TreeGrafter"/>
</dbReference>
<dbReference type="SUPFAM" id="SSF48498">
    <property type="entry name" value="Tetracyclin repressor-like, C-terminal domain"/>
    <property type="match status" value="1"/>
</dbReference>
<dbReference type="SUPFAM" id="SSF46689">
    <property type="entry name" value="Homeodomain-like"/>
    <property type="match status" value="1"/>
</dbReference>
<evidence type="ECO:0000256" key="4">
    <source>
        <dbReference type="PROSITE-ProRule" id="PRU00335"/>
    </source>
</evidence>
<dbReference type="PANTHER" id="PTHR30055:SF234">
    <property type="entry name" value="HTH-TYPE TRANSCRIPTIONAL REGULATOR BETI"/>
    <property type="match status" value="1"/>
</dbReference>
<evidence type="ECO:0000256" key="3">
    <source>
        <dbReference type="ARBA" id="ARBA00023163"/>
    </source>
</evidence>
<dbReference type="PRINTS" id="PR00455">
    <property type="entry name" value="HTHTETR"/>
</dbReference>
<dbReference type="EMBL" id="CP046600">
    <property type="protein sequence ID" value="QUR69771.1"/>
    <property type="molecule type" value="Genomic_DNA"/>
</dbReference>
<dbReference type="GO" id="GO:0000976">
    <property type="term" value="F:transcription cis-regulatory region binding"/>
    <property type="evidence" value="ECO:0007669"/>
    <property type="project" value="TreeGrafter"/>
</dbReference>
<gene>
    <name evidence="6" type="ORF">F6B93_12205</name>
</gene>